<dbReference type="PANTHER" id="PTHR40038:SF1">
    <property type="entry name" value="MEMBRANE-ASSOCIATED PROTEIN TCAA"/>
    <property type="match status" value="1"/>
</dbReference>
<evidence type="ECO:0000313" key="5">
    <source>
        <dbReference type="EMBL" id="SDZ21066.1"/>
    </source>
</evidence>
<dbReference type="Pfam" id="PF25155">
    <property type="entry name" value="NTF2_YvbJ"/>
    <property type="match status" value="1"/>
</dbReference>
<dbReference type="InterPro" id="IPR054530">
    <property type="entry name" value="TcaA_4th"/>
</dbReference>
<dbReference type="GO" id="GO:0005886">
    <property type="term" value="C:plasma membrane"/>
    <property type="evidence" value="ECO:0007669"/>
    <property type="project" value="UniProtKB-SubCell"/>
</dbReference>
<proteinExistence type="predicted"/>
<dbReference type="PANTHER" id="PTHR40038">
    <property type="entry name" value="MEMBRANE-ASSOCIATED PROTEIN TCAA"/>
    <property type="match status" value="1"/>
</dbReference>
<accession>A0A1H3R641</accession>
<name>A0A1H3R641_9FIRM</name>
<keyword evidence="1" id="KW-0732">Signal</keyword>
<evidence type="ECO:0000313" key="6">
    <source>
        <dbReference type="Proteomes" id="UP000199230"/>
    </source>
</evidence>
<dbReference type="InterPro" id="IPR054529">
    <property type="entry name" value="TcaA_2nd"/>
</dbReference>
<feature type="chain" id="PRO_5039574300" description="PEGA domain-containing protein" evidence="1">
    <location>
        <begin position="33"/>
        <end position="442"/>
    </location>
</feature>
<evidence type="ECO:0000259" key="3">
    <source>
        <dbReference type="Pfam" id="PF22820"/>
    </source>
</evidence>
<dbReference type="Pfam" id="PF22820">
    <property type="entry name" value="TcaA_3rd_4th"/>
    <property type="match status" value="1"/>
</dbReference>
<dbReference type="Proteomes" id="UP000199230">
    <property type="component" value="Unassembled WGS sequence"/>
</dbReference>
<feature type="signal peptide" evidence="1">
    <location>
        <begin position="1"/>
        <end position="32"/>
    </location>
</feature>
<sequence length="442" mass="51101">MVFATIMKKSTLRMLYRFFLYASLMASLVLMACGSGAGASQTPQEFIESLERVIQQGDAQQLEKMMMAENHRIELDEHRLQPLLDYFDAYPEQWESVKASLNRQADRLEEADSQRLQESMVTPLKLVEREEPVSGMRYAVIPLDYNLYVKGDIPGTIFFMNKEEVSLNDKESVRHSFHEMLPGRHRLEAVYSGEYIDLRTEKEVDLFLPDDQFTSIEVSFDPEPSFIYLRSNVGEAELYINDENTGVLIKDIDKFGPYFPDGSLYASAGVEYPWGLMKSQSIPLEDQVVLSFEVEPFDESVKQSLMETLADFRKNTWEAVQTGNDDLLEGTSDHVHYMIREIRKELEETNQIFTATLEKMVFDWNSLQLIKKDTGELQVSIIARDYFYGALHPVDETSPSMRMEQSNRLYILSYPSEEQQWFLEDMDVTSSIGTVNTSEWEF</sequence>
<feature type="domain" description="TcaA second" evidence="2">
    <location>
        <begin position="43"/>
        <end position="115"/>
    </location>
</feature>
<dbReference type="EMBL" id="FNPV01000012">
    <property type="protein sequence ID" value="SDZ21066.1"/>
    <property type="molecule type" value="Genomic_DNA"/>
</dbReference>
<reference evidence="5 6" key="1">
    <citation type="submission" date="2016-10" db="EMBL/GenBank/DDBJ databases">
        <authorList>
            <person name="de Groot N.N."/>
        </authorList>
    </citation>
    <scope>NUCLEOTIDE SEQUENCE [LARGE SCALE GENOMIC DNA]</scope>
    <source>
        <strain evidence="5 6">APO</strain>
    </source>
</reference>
<gene>
    <name evidence="5" type="ORF">SAMN05192546_11232</name>
</gene>
<feature type="domain" description="TcaA 4th" evidence="3">
    <location>
        <begin position="226"/>
        <end position="287"/>
    </location>
</feature>
<dbReference type="InterPro" id="IPR056902">
    <property type="entry name" value="NTF2_YvbJ"/>
</dbReference>
<organism evidence="5 6">
    <name type="scientific">Tindallia californiensis</name>
    <dbReference type="NCBI Taxonomy" id="159292"/>
    <lineage>
        <taxon>Bacteria</taxon>
        <taxon>Bacillati</taxon>
        <taxon>Bacillota</taxon>
        <taxon>Clostridia</taxon>
        <taxon>Peptostreptococcales</taxon>
        <taxon>Tindalliaceae</taxon>
        <taxon>Tindallia</taxon>
    </lineage>
</organism>
<evidence type="ECO:0008006" key="7">
    <source>
        <dbReference type="Google" id="ProtNLM"/>
    </source>
</evidence>
<evidence type="ECO:0000256" key="1">
    <source>
        <dbReference type="SAM" id="SignalP"/>
    </source>
</evidence>
<evidence type="ECO:0000259" key="2">
    <source>
        <dbReference type="Pfam" id="PF22813"/>
    </source>
</evidence>
<protein>
    <recommendedName>
        <fullName evidence="7">PEGA domain-containing protein</fullName>
    </recommendedName>
</protein>
<keyword evidence="6" id="KW-1185">Reference proteome</keyword>
<feature type="domain" description="YvbJ-like NTF2-like" evidence="4">
    <location>
        <begin position="305"/>
        <end position="427"/>
    </location>
</feature>
<dbReference type="Pfam" id="PF22813">
    <property type="entry name" value="TcaA_2nd"/>
    <property type="match status" value="1"/>
</dbReference>
<dbReference type="AlphaFoldDB" id="A0A1H3R641"/>
<evidence type="ECO:0000259" key="4">
    <source>
        <dbReference type="Pfam" id="PF25155"/>
    </source>
</evidence>